<accession>A0A2W5QMW4</accession>
<name>A0A2W5QMW4_VARPD</name>
<gene>
    <name evidence="1" type="ORF">DI563_03045</name>
</gene>
<dbReference type="EMBL" id="QFPP01000013">
    <property type="protein sequence ID" value="PZQ77669.1"/>
    <property type="molecule type" value="Genomic_DNA"/>
</dbReference>
<reference evidence="1 2" key="1">
    <citation type="submission" date="2017-08" db="EMBL/GenBank/DDBJ databases">
        <title>Infants hospitalized years apart are colonized by the same room-sourced microbial strains.</title>
        <authorList>
            <person name="Brooks B."/>
            <person name="Olm M.R."/>
            <person name="Firek B.A."/>
            <person name="Baker R."/>
            <person name="Thomas B.C."/>
            <person name="Morowitz M.J."/>
            <person name="Banfield J.F."/>
        </authorList>
    </citation>
    <scope>NUCLEOTIDE SEQUENCE [LARGE SCALE GENOMIC DNA]</scope>
    <source>
        <strain evidence="1">S2_005_003_R2_41</strain>
    </source>
</reference>
<dbReference type="Proteomes" id="UP000249135">
    <property type="component" value="Unassembled WGS sequence"/>
</dbReference>
<proteinExistence type="predicted"/>
<evidence type="ECO:0000313" key="1">
    <source>
        <dbReference type="EMBL" id="PZQ77669.1"/>
    </source>
</evidence>
<protein>
    <submittedName>
        <fullName evidence="1">Uncharacterized protein</fullName>
    </submittedName>
</protein>
<sequence>MNNRDSSPARRHYYSVRSGRRAPDQGLGLEDFKRFFLALFNRMEEQGLFQEWFGYTCVDAGEVFGKAGADLDLFVFRKLRRHGLWPLHTAAPGYSEDDLFDVIEFLYDHASEGTDGRHHTYNNCGWHYDKFDAAVGKDLFRSQINEILVDYADGFELSPAGEILTLPNDEFAPLLAARLPHGDMTNVVERVAAAKLKYRRRAISERKDAVRDLADVLEYLRPEARRALNSKDESELFQIANNFGIRHHNKDQKTDYDESIWLSWMFYHYLASIHACVRLIDRAGGS</sequence>
<comment type="caution">
    <text evidence="1">The sequence shown here is derived from an EMBL/GenBank/DDBJ whole genome shotgun (WGS) entry which is preliminary data.</text>
</comment>
<dbReference type="AlphaFoldDB" id="A0A2W5QMW4"/>
<evidence type="ECO:0000313" key="2">
    <source>
        <dbReference type="Proteomes" id="UP000249135"/>
    </source>
</evidence>
<organism evidence="1 2">
    <name type="scientific">Variovorax paradoxus</name>
    <dbReference type="NCBI Taxonomy" id="34073"/>
    <lineage>
        <taxon>Bacteria</taxon>
        <taxon>Pseudomonadati</taxon>
        <taxon>Pseudomonadota</taxon>
        <taxon>Betaproteobacteria</taxon>
        <taxon>Burkholderiales</taxon>
        <taxon>Comamonadaceae</taxon>
        <taxon>Variovorax</taxon>
    </lineage>
</organism>